<dbReference type="SUPFAM" id="SSF51735">
    <property type="entry name" value="NAD(P)-binding Rossmann-fold domains"/>
    <property type="match status" value="1"/>
</dbReference>
<dbReference type="Proteomes" id="UP000515842">
    <property type="component" value="Chromosome"/>
</dbReference>
<keyword evidence="7 9" id="KW-0520">NAD</keyword>
<keyword evidence="8 9" id="KW-0413">Isomerase</keyword>
<evidence type="ECO:0000256" key="1">
    <source>
        <dbReference type="ARBA" id="ARBA00000083"/>
    </source>
</evidence>
<proteinExistence type="inferred from homology"/>
<dbReference type="UniPathway" id="UPA00214"/>
<sequence length="338" mass="37353">MILITGGAGYIATHTLVELKKANFDFVVYDNFSNSSKEALKRVKKITGAKIKFVKGDIRDKKALRKVFKTYSIDSVIHFAGLKAVGESVAKPLKYYDNNVVGTIKLLEVMREFDCKKIVFSSSATVYGNPKSCPIDESFDVGATTNPYGTSKYMIERILEDLYISDNSFKIAILRYFNPVGAHESGLIGENPNGIPNNLMPYISQVAVGKLKELSVFGSDYETKDGTGVRDYIHVVDLANAHVKAIEYLGNETSASSVLKVNIGTGTGYSVLDMIKAFEKASGQKIPYKLVPRRAGDIATCYSNPQKAKEILGWEAKHNLEDMCKSSWNWQNKNPKGV</sequence>
<organism evidence="11 12">
    <name type="scientific">Aliarcobacter cryaerophilus</name>
    <dbReference type="NCBI Taxonomy" id="28198"/>
    <lineage>
        <taxon>Bacteria</taxon>
        <taxon>Pseudomonadati</taxon>
        <taxon>Campylobacterota</taxon>
        <taxon>Epsilonproteobacteria</taxon>
        <taxon>Campylobacterales</taxon>
        <taxon>Arcobacteraceae</taxon>
        <taxon>Aliarcobacter</taxon>
    </lineage>
</organism>
<name>A0A7G9LQ83_9BACT</name>
<dbReference type="InterPro" id="IPR005886">
    <property type="entry name" value="UDP_G4E"/>
</dbReference>
<reference evidence="11 12" key="1">
    <citation type="journal article" date="2020" name="Front. Microbiol.">
        <title>Genomic Analysis and Antimicrobial Resistance of Aliarcobacter cryaerophilus Strains From German Water Poultry.</title>
        <authorList>
            <person name="Muller E."/>
            <person name="Hotzel H."/>
            <person name="Ahlers C."/>
            <person name="Hanel I."/>
            <person name="Tomaso H."/>
            <person name="Abdel-Glil M.Y."/>
        </authorList>
    </citation>
    <scope>NUCLEOTIDE SEQUENCE [LARGE SCALE GENOMIC DNA]</scope>
    <source>
        <strain evidence="11 12">16CS1285-4</strain>
    </source>
</reference>
<dbReference type="NCBIfam" id="TIGR01179">
    <property type="entry name" value="galE"/>
    <property type="match status" value="1"/>
</dbReference>
<evidence type="ECO:0000259" key="10">
    <source>
        <dbReference type="Pfam" id="PF16363"/>
    </source>
</evidence>
<accession>A0A7G9LQ83</accession>
<evidence type="ECO:0000256" key="3">
    <source>
        <dbReference type="ARBA" id="ARBA00004947"/>
    </source>
</evidence>
<dbReference type="EMBL" id="CP060693">
    <property type="protein sequence ID" value="QNM90782.1"/>
    <property type="molecule type" value="Genomic_DNA"/>
</dbReference>
<dbReference type="GO" id="GO:0006012">
    <property type="term" value="P:galactose metabolic process"/>
    <property type="evidence" value="ECO:0007669"/>
    <property type="project" value="UniProtKB-UniPathway"/>
</dbReference>
<dbReference type="Pfam" id="PF16363">
    <property type="entry name" value="GDP_Man_Dehyd"/>
    <property type="match status" value="1"/>
</dbReference>
<evidence type="ECO:0000256" key="6">
    <source>
        <dbReference type="ARBA" id="ARBA00018569"/>
    </source>
</evidence>
<dbReference type="CDD" id="cd05247">
    <property type="entry name" value="UDP_G4E_1_SDR_e"/>
    <property type="match status" value="1"/>
</dbReference>
<dbReference type="GO" id="GO:0003978">
    <property type="term" value="F:UDP-glucose 4-epimerase activity"/>
    <property type="evidence" value="ECO:0007669"/>
    <property type="project" value="UniProtKB-UniRule"/>
</dbReference>
<dbReference type="AlphaFoldDB" id="A0A7G9LQ83"/>
<comment type="similarity">
    <text evidence="4 9">Belongs to the NAD(P)-dependent epimerase/dehydratase family.</text>
</comment>
<protein>
    <recommendedName>
        <fullName evidence="6 9">UDP-glucose 4-epimerase</fullName>
        <ecNumber evidence="5 9">5.1.3.2</ecNumber>
    </recommendedName>
</protein>
<evidence type="ECO:0000256" key="5">
    <source>
        <dbReference type="ARBA" id="ARBA00013189"/>
    </source>
</evidence>
<evidence type="ECO:0000256" key="9">
    <source>
        <dbReference type="RuleBase" id="RU366046"/>
    </source>
</evidence>
<keyword evidence="9" id="KW-0119">Carbohydrate metabolism</keyword>
<dbReference type="Gene3D" id="3.40.50.720">
    <property type="entry name" value="NAD(P)-binding Rossmann-like Domain"/>
    <property type="match status" value="1"/>
</dbReference>
<dbReference type="NCBIfam" id="NF007956">
    <property type="entry name" value="PRK10675.1"/>
    <property type="match status" value="1"/>
</dbReference>
<gene>
    <name evidence="11" type="primary">galE</name>
    <name evidence="11" type="ORF">HOO34_03410</name>
</gene>
<dbReference type="InterPro" id="IPR036291">
    <property type="entry name" value="NAD(P)-bd_dom_sf"/>
</dbReference>
<dbReference type="RefSeq" id="WP_187474981.1">
    <property type="nucleotide sequence ID" value="NZ_CP060693.1"/>
</dbReference>
<dbReference type="PANTHER" id="PTHR43725">
    <property type="entry name" value="UDP-GLUCOSE 4-EPIMERASE"/>
    <property type="match status" value="1"/>
</dbReference>
<evidence type="ECO:0000313" key="12">
    <source>
        <dbReference type="Proteomes" id="UP000515842"/>
    </source>
</evidence>
<comment type="subunit">
    <text evidence="9">Homodimer.</text>
</comment>
<dbReference type="PANTHER" id="PTHR43725:SF47">
    <property type="entry name" value="UDP-GLUCOSE 4-EPIMERASE"/>
    <property type="match status" value="1"/>
</dbReference>
<dbReference type="InterPro" id="IPR016040">
    <property type="entry name" value="NAD(P)-bd_dom"/>
</dbReference>
<comment type="catalytic activity">
    <reaction evidence="1 9">
        <text>UDP-alpha-D-glucose = UDP-alpha-D-galactose</text>
        <dbReference type="Rhea" id="RHEA:22168"/>
        <dbReference type="ChEBI" id="CHEBI:58885"/>
        <dbReference type="ChEBI" id="CHEBI:66914"/>
        <dbReference type="EC" id="5.1.3.2"/>
    </reaction>
</comment>
<evidence type="ECO:0000256" key="4">
    <source>
        <dbReference type="ARBA" id="ARBA00007637"/>
    </source>
</evidence>
<evidence type="ECO:0000313" key="11">
    <source>
        <dbReference type="EMBL" id="QNM90782.1"/>
    </source>
</evidence>
<evidence type="ECO:0000256" key="8">
    <source>
        <dbReference type="ARBA" id="ARBA00023235"/>
    </source>
</evidence>
<comment type="cofactor">
    <cofactor evidence="2 9">
        <name>NAD(+)</name>
        <dbReference type="ChEBI" id="CHEBI:57540"/>
    </cofactor>
</comment>
<evidence type="ECO:0000256" key="7">
    <source>
        <dbReference type="ARBA" id="ARBA00023027"/>
    </source>
</evidence>
<dbReference type="GO" id="GO:0005829">
    <property type="term" value="C:cytosol"/>
    <property type="evidence" value="ECO:0007669"/>
    <property type="project" value="TreeGrafter"/>
</dbReference>
<comment type="pathway">
    <text evidence="3 9">Carbohydrate metabolism; galactose metabolism.</text>
</comment>
<evidence type="ECO:0000256" key="2">
    <source>
        <dbReference type="ARBA" id="ARBA00001911"/>
    </source>
</evidence>
<dbReference type="Gene3D" id="3.90.25.10">
    <property type="entry name" value="UDP-galactose 4-epimerase, domain 1"/>
    <property type="match status" value="1"/>
</dbReference>
<feature type="domain" description="NAD(P)-binding" evidence="10">
    <location>
        <begin position="3"/>
        <end position="325"/>
    </location>
</feature>
<dbReference type="EC" id="5.1.3.2" evidence="5 9"/>